<comment type="caution">
    <text evidence="3">The sequence shown here is derived from an EMBL/GenBank/DDBJ whole genome shotgun (WGS) entry which is preliminary data.</text>
</comment>
<keyword evidence="4" id="KW-1185">Reference proteome</keyword>
<keyword evidence="2" id="KW-0732">Signal</keyword>
<proteinExistence type="predicted"/>
<feature type="compositionally biased region" description="Low complexity" evidence="1">
    <location>
        <begin position="28"/>
        <end position="37"/>
    </location>
</feature>
<evidence type="ECO:0000313" key="3">
    <source>
        <dbReference type="EMBL" id="KAL3636427.1"/>
    </source>
</evidence>
<organism evidence="3 4">
    <name type="scientific">Castilleja foliolosa</name>
    <dbReference type="NCBI Taxonomy" id="1961234"/>
    <lineage>
        <taxon>Eukaryota</taxon>
        <taxon>Viridiplantae</taxon>
        <taxon>Streptophyta</taxon>
        <taxon>Embryophyta</taxon>
        <taxon>Tracheophyta</taxon>
        <taxon>Spermatophyta</taxon>
        <taxon>Magnoliopsida</taxon>
        <taxon>eudicotyledons</taxon>
        <taxon>Gunneridae</taxon>
        <taxon>Pentapetalae</taxon>
        <taxon>asterids</taxon>
        <taxon>lamiids</taxon>
        <taxon>Lamiales</taxon>
        <taxon>Orobanchaceae</taxon>
        <taxon>Pedicularideae</taxon>
        <taxon>Castillejinae</taxon>
        <taxon>Castilleja</taxon>
    </lineage>
</organism>
<dbReference type="EMBL" id="JAVIJP010000027">
    <property type="protein sequence ID" value="KAL3636427.1"/>
    <property type="molecule type" value="Genomic_DNA"/>
</dbReference>
<evidence type="ECO:0000256" key="2">
    <source>
        <dbReference type="SAM" id="SignalP"/>
    </source>
</evidence>
<evidence type="ECO:0000313" key="4">
    <source>
        <dbReference type="Proteomes" id="UP001632038"/>
    </source>
</evidence>
<gene>
    <name evidence="3" type="ORF">CASFOL_020974</name>
</gene>
<evidence type="ECO:0008006" key="5">
    <source>
        <dbReference type="Google" id="ProtNLM"/>
    </source>
</evidence>
<feature type="compositionally biased region" description="Low complexity" evidence="1">
    <location>
        <begin position="45"/>
        <end position="63"/>
    </location>
</feature>
<protein>
    <recommendedName>
        <fullName evidence="5">Anther-specific protein BCP1-like</fullName>
    </recommendedName>
</protein>
<feature type="signal peptide" evidence="2">
    <location>
        <begin position="1"/>
        <end position="21"/>
    </location>
</feature>
<sequence>MANQIIVIALIFMATVGIASASTAAPSLAPAAASGSGNRISEGPTGESTDTTIGTISGGNTATDAAPVGGPVPDGVFEDLAPSVGPAPANGATALGVAVVSAAAGVIGSLLL</sequence>
<feature type="region of interest" description="Disordered" evidence="1">
    <location>
        <begin position="28"/>
        <end position="72"/>
    </location>
</feature>
<dbReference type="Proteomes" id="UP001632038">
    <property type="component" value="Unassembled WGS sequence"/>
</dbReference>
<evidence type="ECO:0000256" key="1">
    <source>
        <dbReference type="SAM" id="MobiDB-lite"/>
    </source>
</evidence>
<feature type="chain" id="PRO_5044840260" description="Anther-specific protein BCP1-like" evidence="2">
    <location>
        <begin position="22"/>
        <end position="112"/>
    </location>
</feature>
<accession>A0ABD3D3Y9</accession>
<reference evidence="4" key="1">
    <citation type="journal article" date="2024" name="IScience">
        <title>Strigolactones Initiate the Formation of Haustorium-like Structures in Castilleja.</title>
        <authorList>
            <person name="Buerger M."/>
            <person name="Peterson D."/>
            <person name="Chory J."/>
        </authorList>
    </citation>
    <scope>NUCLEOTIDE SEQUENCE [LARGE SCALE GENOMIC DNA]</scope>
</reference>
<name>A0ABD3D3Y9_9LAMI</name>
<dbReference type="AlphaFoldDB" id="A0ABD3D3Y9"/>